<evidence type="ECO:0000256" key="2">
    <source>
        <dbReference type="ARBA" id="ARBA00022485"/>
    </source>
</evidence>
<dbReference type="InterPro" id="IPR034457">
    <property type="entry name" value="Organic_radical-activating"/>
</dbReference>
<dbReference type="PANTHER" id="PTHR30352:SF5">
    <property type="entry name" value="PYRUVATE FORMATE-LYASE 1-ACTIVATING ENZYME"/>
    <property type="match status" value="1"/>
</dbReference>
<dbReference type="Pfam" id="PF04055">
    <property type="entry name" value="Radical_SAM"/>
    <property type="match status" value="1"/>
</dbReference>
<name>Q0AWB7_SYNWW</name>
<dbReference type="InterPro" id="IPR058240">
    <property type="entry name" value="rSAM_sf"/>
</dbReference>
<dbReference type="GO" id="GO:0051539">
    <property type="term" value="F:4 iron, 4 sulfur cluster binding"/>
    <property type="evidence" value="ECO:0007669"/>
    <property type="project" value="UniProtKB-KW"/>
</dbReference>
<keyword evidence="4" id="KW-0479">Metal-binding</keyword>
<gene>
    <name evidence="8" type="ordered locus">Swol_1689</name>
</gene>
<organism evidence="8 9">
    <name type="scientific">Syntrophomonas wolfei subsp. wolfei (strain DSM 2245B / Goettingen)</name>
    <dbReference type="NCBI Taxonomy" id="335541"/>
    <lineage>
        <taxon>Bacteria</taxon>
        <taxon>Bacillati</taxon>
        <taxon>Bacillota</taxon>
        <taxon>Clostridia</taxon>
        <taxon>Eubacteriales</taxon>
        <taxon>Syntrophomonadaceae</taxon>
        <taxon>Syntrophomonas</taxon>
    </lineage>
</organism>
<evidence type="ECO:0000256" key="4">
    <source>
        <dbReference type="ARBA" id="ARBA00022723"/>
    </source>
</evidence>
<dbReference type="AlphaFoldDB" id="Q0AWB7"/>
<keyword evidence="5" id="KW-0408">Iron</keyword>
<dbReference type="SFLD" id="SFLDG01101">
    <property type="entry name" value="Uncharacterised_Radical_SAM_Su"/>
    <property type="match status" value="1"/>
</dbReference>
<dbReference type="EMBL" id="CP000448">
    <property type="protein sequence ID" value="ABI68987.1"/>
    <property type="molecule type" value="Genomic_DNA"/>
</dbReference>
<dbReference type="InterPro" id="IPR013785">
    <property type="entry name" value="Aldolase_TIM"/>
</dbReference>
<dbReference type="eggNOG" id="COG1180">
    <property type="taxonomic scope" value="Bacteria"/>
</dbReference>
<dbReference type="SUPFAM" id="SSF53807">
    <property type="entry name" value="Helical backbone' metal receptor"/>
    <property type="match status" value="1"/>
</dbReference>
<evidence type="ECO:0000259" key="7">
    <source>
        <dbReference type="PROSITE" id="PS51918"/>
    </source>
</evidence>
<evidence type="ECO:0000313" key="8">
    <source>
        <dbReference type="EMBL" id="ABI68987.1"/>
    </source>
</evidence>
<accession>Q0AWB7</accession>
<keyword evidence="9" id="KW-1185">Reference proteome</keyword>
<dbReference type="KEGG" id="swo:Swol_1689"/>
<dbReference type="HOGENOM" id="CLU_462970_0_0_9"/>
<dbReference type="Gene3D" id="1.20.58.2180">
    <property type="match status" value="1"/>
</dbReference>
<evidence type="ECO:0000256" key="6">
    <source>
        <dbReference type="ARBA" id="ARBA00023014"/>
    </source>
</evidence>
<dbReference type="STRING" id="335541.Swol_1689"/>
<evidence type="ECO:0000256" key="3">
    <source>
        <dbReference type="ARBA" id="ARBA00022691"/>
    </source>
</evidence>
<proteinExistence type="predicted"/>
<evidence type="ECO:0000313" key="9">
    <source>
        <dbReference type="Proteomes" id="UP000001968"/>
    </source>
</evidence>
<dbReference type="GO" id="GO:0003824">
    <property type="term" value="F:catalytic activity"/>
    <property type="evidence" value="ECO:0007669"/>
    <property type="project" value="InterPro"/>
</dbReference>
<dbReference type="eggNOG" id="COG0614">
    <property type="taxonomic scope" value="Bacteria"/>
</dbReference>
<dbReference type="SUPFAM" id="SSF102114">
    <property type="entry name" value="Radical SAM enzymes"/>
    <property type="match status" value="1"/>
</dbReference>
<keyword evidence="2" id="KW-0004">4Fe-4S</keyword>
<dbReference type="OrthoDB" id="9787830at2"/>
<evidence type="ECO:0000256" key="5">
    <source>
        <dbReference type="ARBA" id="ARBA00023004"/>
    </source>
</evidence>
<dbReference type="GO" id="GO:0046872">
    <property type="term" value="F:metal ion binding"/>
    <property type="evidence" value="ECO:0007669"/>
    <property type="project" value="UniProtKB-KW"/>
</dbReference>
<dbReference type="PANTHER" id="PTHR30352">
    <property type="entry name" value="PYRUVATE FORMATE-LYASE-ACTIVATING ENZYME"/>
    <property type="match status" value="1"/>
</dbReference>
<dbReference type="SFLD" id="SFLDS00029">
    <property type="entry name" value="Radical_SAM"/>
    <property type="match status" value="1"/>
</dbReference>
<dbReference type="Gene3D" id="3.20.20.70">
    <property type="entry name" value="Aldolase class I"/>
    <property type="match status" value="1"/>
</dbReference>
<dbReference type="InterPro" id="IPR027596">
    <property type="entry name" value="AmmeMemoSam_rS"/>
</dbReference>
<dbReference type="PROSITE" id="PS51918">
    <property type="entry name" value="RADICAL_SAM"/>
    <property type="match status" value="1"/>
</dbReference>
<feature type="domain" description="Radical SAM core" evidence="7">
    <location>
        <begin position="53"/>
        <end position="265"/>
    </location>
</feature>
<dbReference type="Proteomes" id="UP000001968">
    <property type="component" value="Chromosome"/>
</dbReference>
<comment type="cofactor">
    <cofactor evidence="1">
        <name>[4Fe-4S] cluster</name>
        <dbReference type="ChEBI" id="CHEBI:49883"/>
    </cofactor>
</comment>
<dbReference type="Gene3D" id="3.40.50.1980">
    <property type="entry name" value="Nitrogenase molybdenum iron protein domain"/>
    <property type="match status" value="1"/>
</dbReference>
<protein>
    <recommendedName>
        <fullName evidence="7">Radical SAM core domain-containing protein</fullName>
    </recommendedName>
</protein>
<evidence type="ECO:0000256" key="1">
    <source>
        <dbReference type="ARBA" id="ARBA00001966"/>
    </source>
</evidence>
<sequence length="592" mass="66776">MKCMICERFCKIPEGRSGACGIYLNQGNEIVERYPNRYLITTPISIETMPMLHYYPGSKFLQVSTAGCNFSCSGCISTVIVKELEAGSQALRYLQPDEVVAMARKQECLGIAFLINDPLASFFTFSRLAQAAKEAGLLVGCSSNTYFSEQSLASIIPYLDFINIGSKGLCDESYRRCGGSSAAPVLRNLKTLHDNGVHVEVSCILERDNQEELLQLAQIIAGISTDIPLQLMRFIPFEDADPEREISIQEAEEFLPEVKQQLPHVYLFNSPGTRYLDTPCPQCNTILYHRDFYGPMGAKLKNLKEIHEAAGVCPHCGQLSPISNGAPADPYQEGGFQGGYPFTRALEMIQAILIALGVEDKHEVVKVWEEVLKEQHLPELHHQMQNPQSYLALLRRYGQMVGRSLQAETLAGYMEEKIALIKAGYPHIKRLPRVYYCMGKPLFCIKGERFENQMVELAGGYSVNKEIDIDGRPGETLTPAELMALNPEVVFISAFISAPVRSFFQSCAENAIDIPAVRDSRVFLHPSPSWDFGNPRWILGLMNMANLLHPEIYHFDIEEESRRFYQEFYRSDYNPAVINRSFSKPTMHWSWK</sequence>
<keyword evidence="3" id="KW-0949">S-adenosyl-L-methionine</keyword>
<keyword evidence="6" id="KW-0411">Iron-sulfur</keyword>
<reference evidence="9" key="1">
    <citation type="journal article" date="2010" name="Environ. Microbiol.">
        <title>The genome of Syntrophomonas wolfei: new insights into syntrophic metabolism and biohydrogen production.</title>
        <authorList>
            <person name="Sieber J.R."/>
            <person name="Sims D.R."/>
            <person name="Han C."/>
            <person name="Kim E."/>
            <person name="Lykidis A."/>
            <person name="Lapidus A.L."/>
            <person name="McDonnald E."/>
            <person name="Rohlin L."/>
            <person name="Culley D.E."/>
            <person name="Gunsalus R."/>
            <person name="McInerney M.J."/>
        </authorList>
    </citation>
    <scope>NUCLEOTIDE SEQUENCE [LARGE SCALE GENOMIC DNA]</scope>
    <source>
        <strain evidence="9">DSM 2245B / Goettingen</strain>
    </source>
</reference>
<dbReference type="InterPro" id="IPR007197">
    <property type="entry name" value="rSAM"/>
</dbReference>